<feature type="region of interest" description="Disordered" evidence="1">
    <location>
        <begin position="1"/>
        <end position="46"/>
    </location>
</feature>
<proteinExistence type="predicted"/>
<accession>A0A1A8N3P5</accession>
<sequence length="46" mass="5011">RSEEVQQEPAEGETGSTRPAEVQRSEEVQQEPAEGETGSTRPAEVQ</sequence>
<organism evidence="2">
    <name type="scientific">Nothobranchius pienaari</name>
    <dbReference type="NCBI Taxonomy" id="704102"/>
    <lineage>
        <taxon>Eukaryota</taxon>
        <taxon>Metazoa</taxon>
        <taxon>Chordata</taxon>
        <taxon>Craniata</taxon>
        <taxon>Vertebrata</taxon>
        <taxon>Euteleostomi</taxon>
        <taxon>Actinopterygii</taxon>
        <taxon>Neopterygii</taxon>
        <taxon>Teleostei</taxon>
        <taxon>Neoteleostei</taxon>
        <taxon>Acanthomorphata</taxon>
        <taxon>Ovalentaria</taxon>
        <taxon>Atherinomorphae</taxon>
        <taxon>Cyprinodontiformes</taxon>
        <taxon>Nothobranchiidae</taxon>
        <taxon>Nothobranchius</taxon>
    </lineage>
</organism>
<reference evidence="2" key="2">
    <citation type="submission" date="2016-06" db="EMBL/GenBank/DDBJ databases">
        <title>The genome of a short-lived fish provides insights into sex chromosome evolution and the genetic control of aging.</title>
        <authorList>
            <person name="Reichwald K."/>
            <person name="Felder M."/>
            <person name="Petzold A."/>
            <person name="Koch P."/>
            <person name="Groth M."/>
            <person name="Platzer M."/>
        </authorList>
    </citation>
    <scope>NUCLEOTIDE SEQUENCE</scope>
    <source>
        <tissue evidence="2">Brain</tissue>
    </source>
</reference>
<name>A0A1A8N3P5_9TELE</name>
<evidence type="ECO:0000313" key="2">
    <source>
        <dbReference type="EMBL" id="SBR63718.1"/>
    </source>
</evidence>
<dbReference type="EMBL" id="HAEG01000514">
    <property type="protein sequence ID" value="SBR63718.1"/>
    <property type="molecule type" value="Transcribed_RNA"/>
</dbReference>
<feature type="non-terminal residue" evidence="2">
    <location>
        <position position="1"/>
    </location>
</feature>
<protein>
    <submittedName>
        <fullName evidence="2">Uncharacterized protein</fullName>
    </submittedName>
</protein>
<dbReference type="AlphaFoldDB" id="A0A1A8N3P5"/>
<reference evidence="2" key="1">
    <citation type="submission" date="2016-05" db="EMBL/GenBank/DDBJ databases">
        <authorList>
            <person name="Lavstsen T."/>
            <person name="Jespersen J.S."/>
        </authorList>
    </citation>
    <scope>NUCLEOTIDE SEQUENCE</scope>
    <source>
        <tissue evidence="2">Brain</tissue>
    </source>
</reference>
<gene>
    <name evidence="2" type="primary">Nfu_g_1_025970</name>
</gene>
<evidence type="ECO:0000256" key="1">
    <source>
        <dbReference type="SAM" id="MobiDB-lite"/>
    </source>
</evidence>
<feature type="non-terminal residue" evidence="2">
    <location>
        <position position="46"/>
    </location>
</feature>